<evidence type="ECO:0000313" key="2">
    <source>
        <dbReference type="EMBL" id="CAG8758105.1"/>
    </source>
</evidence>
<sequence>VLTEQYMISSGQDMTLSGVGNSIYIGTDVSAQSTMNSFMKHTSPVIFDTSSLNTNSIPNLSLSNTLPMYTNNPLNPNLSTPLYEKYLAKTDFNANNAFNGKINFNVNNAFNNQTSPNLPIVNTSTSSNIFTNKHRPLPENWIQEPTEDGNAYYYFNTVTQELRWTYPDDEFTPGNEQEYDTKSIC</sequence>
<dbReference type="Proteomes" id="UP000789396">
    <property type="component" value="Unassembled WGS sequence"/>
</dbReference>
<keyword evidence="3" id="KW-1185">Reference proteome</keyword>
<feature type="non-terminal residue" evidence="2">
    <location>
        <position position="1"/>
    </location>
</feature>
<name>A0A9N9J1H9_9GLOM</name>
<dbReference type="Gene3D" id="2.20.70.10">
    <property type="match status" value="1"/>
</dbReference>
<gene>
    <name evidence="2" type="ORF">RFULGI_LOCUS14098</name>
</gene>
<feature type="domain" description="WW" evidence="1">
    <location>
        <begin position="135"/>
        <end position="169"/>
    </location>
</feature>
<dbReference type="EMBL" id="CAJVPZ010039743">
    <property type="protein sequence ID" value="CAG8758105.1"/>
    <property type="molecule type" value="Genomic_DNA"/>
</dbReference>
<evidence type="ECO:0000259" key="1">
    <source>
        <dbReference type="PROSITE" id="PS50020"/>
    </source>
</evidence>
<dbReference type="SUPFAM" id="SSF51045">
    <property type="entry name" value="WW domain"/>
    <property type="match status" value="1"/>
</dbReference>
<dbReference type="OrthoDB" id="10255964at2759"/>
<dbReference type="AlphaFoldDB" id="A0A9N9J1H9"/>
<comment type="caution">
    <text evidence="2">The sequence shown here is derived from an EMBL/GenBank/DDBJ whole genome shotgun (WGS) entry which is preliminary data.</text>
</comment>
<evidence type="ECO:0000313" key="3">
    <source>
        <dbReference type="Proteomes" id="UP000789396"/>
    </source>
</evidence>
<dbReference type="InterPro" id="IPR001202">
    <property type="entry name" value="WW_dom"/>
</dbReference>
<protein>
    <submittedName>
        <fullName evidence="2">17199_t:CDS:1</fullName>
    </submittedName>
</protein>
<dbReference type="PROSITE" id="PS50020">
    <property type="entry name" value="WW_DOMAIN_2"/>
    <property type="match status" value="1"/>
</dbReference>
<dbReference type="InterPro" id="IPR036020">
    <property type="entry name" value="WW_dom_sf"/>
</dbReference>
<accession>A0A9N9J1H9</accession>
<reference evidence="2" key="1">
    <citation type="submission" date="2021-06" db="EMBL/GenBank/DDBJ databases">
        <authorList>
            <person name="Kallberg Y."/>
            <person name="Tangrot J."/>
            <person name="Rosling A."/>
        </authorList>
    </citation>
    <scope>NUCLEOTIDE SEQUENCE</scope>
    <source>
        <strain evidence="2">IN212</strain>
    </source>
</reference>
<organism evidence="2 3">
    <name type="scientific">Racocetra fulgida</name>
    <dbReference type="NCBI Taxonomy" id="60492"/>
    <lineage>
        <taxon>Eukaryota</taxon>
        <taxon>Fungi</taxon>
        <taxon>Fungi incertae sedis</taxon>
        <taxon>Mucoromycota</taxon>
        <taxon>Glomeromycotina</taxon>
        <taxon>Glomeromycetes</taxon>
        <taxon>Diversisporales</taxon>
        <taxon>Gigasporaceae</taxon>
        <taxon>Racocetra</taxon>
    </lineage>
</organism>
<proteinExistence type="predicted"/>